<evidence type="ECO:0000313" key="2">
    <source>
        <dbReference type="Proteomes" id="UP000785679"/>
    </source>
</evidence>
<keyword evidence="2" id="KW-1185">Reference proteome</keyword>
<evidence type="ECO:0000313" key="1">
    <source>
        <dbReference type="EMBL" id="TNV81684.1"/>
    </source>
</evidence>
<sequence>MLVTLASYCQISIFNLPSSNNLSLILRCVLYIPEITSGDHADRGWDRSQYIIGLFQFVGSASRLTMISIQ</sequence>
<name>A0A8J8NWZ6_HALGN</name>
<comment type="caution">
    <text evidence="1">The sequence shown here is derived from an EMBL/GenBank/DDBJ whole genome shotgun (WGS) entry which is preliminary data.</text>
</comment>
<organism evidence="1 2">
    <name type="scientific">Halteria grandinella</name>
    <dbReference type="NCBI Taxonomy" id="5974"/>
    <lineage>
        <taxon>Eukaryota</taxon>
        <taxon>Sar</taxon>
        <taxon>Alveolata</taxon>
        <taxon>Ciliophora</taxon>
        <taxon>Intramacronucleata</taxon>
        <taxon>Spirotrichea</taxon>
        <taxon>Stichotrichia</taxon>
        <taxon>Sporadotrichida</taxon>
        <taxon>Halteriidae</taxon>
        <taxon>Halteria</taxon>
    </lineage>
</organism>
<dbReference type="Proteomes" id="UP000785679">
    <property type="component" value="Unassembled WGS sequence"/>
</dbReference>
<dbReference type="EMBL" id="RRYP01005846">
    <property type="protein sequence ID" value="TNV81684.1"/>
    <property type="molecule type" value="Genomic_DNA"/>
</dbReference>
<accession>A0A8J8NWZ6</accession>
<dbReference type="AlphaFoldDB" id="A0A8J8NWZ6"/>
<proteinExistence type="predicted"/>
<gene>
    <name evidence="1" type="ORF">FGO68_gene10601</name>
</gene>
<reference evidence="1" key="1">
    <citation type="submission" date="2019-06" db="EMBL/GenBank/DDBJ databases">
        <authorList>
            <person name="Zheng W."/>
        </authorList>
    </citation>
    <scope>NUCLEOTIDE SEQUENCE</scope>
    <source>
        <strain evidence="1">QDHG01</strain>
    </source>
</reference>
<protein>
    <submittedName>
        <fullName evidence="1">Uncharacterized protein</fullName>
    </submittedName>
</protein>